<protein>
    <submittedName>
        <fullName evidence="2">ATP-binding protein</fullName>
    </submittedName>
</protein>
<dbReference type="GO" id="GO:0005524">
    <property type="term" value="F:ATP binding"/>
    <property type="evidence" value="ECO:0007669"/>
    <property type="project" value="UniProtKB-KW"/>
</dbReference>
<accession>A0A949N6Q6</accession>
<dbReference type="AlphaFoldDB" id="A0A949N6Q6"/>
<organism evidence="2 3">
    <name type="scientific">Streptomyces tardus</name>
    <dbReference type="NCBI Taxonomy" id="2780544"/>
    <lineage>
        <taxon>Bacteria</taxon>
        <taxon>Bacillati</taxon>
        <taxon>Actinomycetota</taxon>
        <taxon>Actinomycetes</taxon>
        <taxon>Kitasatosporales</taxon>
        <taxon>Streptomycetaceae</taxon>
        <taxon>Streptomyces</taxon>
    </lineage>
</organism>
<keyword evidence="3" id="KW-1185">Reference proteome</keyword>
<name>A0A949N6Q6_9ACTN</name>
<feature type="region of interest" description="Disordered" evidence="1">
    <location>
        <begin position="191"/>
        <end position="225"/>
    </location>
</feature>
<proteinExistence type="predicted"/>
<dbReference type="Gene3D" id="3.40.50.300">
    <property type="entry name" value="P-loop containing nucleotide triphosphate hydrolases"/>
    <property type="match status" value="1"/>
</dbReference>
<gene>
    <name evidence="2" type="ORF">JGS22_000945</name>
</gene>
<keyword evidence="2" id="KW-0067">ATP-binding</keyword>
<dbReference type="InterPro" id="IPR027417">
    <property type="entry name" value="P-loop_NTPase"/>
</dbReference>
<dbReference type="SUPFAM" id="SSF52540">
    <property type="entry name" value="P-loop containing nucleoside triphosphate hydrolases"/>
    <property type="match status" value="1"/>
</dbReference>
<dbReference type="Proteomes" id="UP000694501">
    <property type="component" value="Unassembled WGS sequence"/>
</dbReference>
<evidence type="ECO:0000256" key="1">
    <source>
        <dbReference type="SAM" id="MobiDB-lite"/>
    </source>
</evidence>
<sequence>MRDVRGVRGAELCWPPGDIVILSGLPGGGKSTLLRRFTAPTGPLHLIDSQDVRERLERAVGRMPYALLRPLARVAHYLRLWWVLRLPGAGVAVHDCGQWGWVRRWLGREAARRGGRAHLLLLDVSAQEARAGQWSRSRGVSEGAFDRHVRAMAALHAELSAGRLPVGCSSALLLDRTAAATLRRAAFEKGAHAVGGPPGPSLALPPVDRRPGGPSLPGPRCSRTP</sequence>
<evidence type="ECO:0000313" key="2">
    <source>
        <dbReference type="EMBL" id="MBU7596238.1"/>
    </source>
</evidence>
<dbReference type="EMBL" id="JAELVF020000001">
    <property type="protein sequence ID" value="MBU7596238.1"/>
    <property type="molecule type" value="Genomic_DNA"/>
</dbReference>
<keyword evidence="2" id="KW-0547">Nucleotide-binding</keyword>
<comment type="caution">
    <text evidence="2">The sequence shown here is derived from an EMBL/GenBank/DDBJ whole genome shotgun (WGS) entry which is preliminary data.</text>
</comment>
<evidence type="ECO:0000313" key="3">
    <source>
        <dbReference type="Proteomes" id="UP000694501"/>
    </source>
</evidence>
<reference evidence="2" key="1">
    <citation type="submission" date="2021-06" db="EMBL/GenBank/DDBJ databases">
        <title>Sequencing of actinobacteria type strains.</title>
        <authorList>
            <person name="Nguyen G.-S."/>
            <person name="Wentzel A."/>
        </authorList>
    </citation>
    <scope>NUCLEOTIDE SEQUENCE</scope>
    <source>
        <strain evidence="2">P38-E01</strain>
    </source>
</reference>